<keyword evidence="3" id="KW-1185">Reference proteome</keyword>
<evidence type="ECO:0000256" key="1">
    <source>
        <dbReference type="SAM" id="MobiDB-lite"/>
    </source>
</evidence>
<evidence type="ECO:0000313" key="3">
    <source>
        <dbReference type="Proteomes" id="UP000499080"/>
    </source>
</evidence>
<dbReference type="Proteomes" id="UP000499080">
    <property type="component" value="Unassembled WGS sequence"/>
</dbReference>
<proteinExistence type="predicted"/>
<dbReference type="AlphaFoldDB" id="A0A4Y2CQJ5"/>
<protein>
    <submittedName>
        <fullName evidence="2">Uncharacterized protein</fullName>
    </submittedName>
</protein>
<evidence type="ECO:0000313" key="2">
    <source>
        <dbReference type="EMBL" id="GBM06633.1"/>
    </source>
</evidence>
<accession>A0A4Y2CQJ5</accession>
<name>A0A4Y2CQJ5_ARAVE</name>
<reference evidence="2 3" key="1">
    <citation type="journal article" date="2019" name="Sci. Rep.">
        <title>Orb-weaving spider Araneus ventricosus genome elucidates the spidroin gene catalogue.</title>
        <authorList>
            <person name="Kono N."/>
            <person name="Nakamura H."/>
            <person name="Ohtoshi R."/>
            <person name="Moran D.A.P."/>
            <person name="Shinohara A."/>
            <person name="Yoshida Y."/>
            <person name="Fujiwara M."/>
            <person name="Mori M."/>
            <person name="Tomita M."/>
            <person name="Arakawa K."/>
        </authorList>
    </citation>
    <scope>NUCLEOTIDE SEQUENCE [LARGE SCALE GENOMIC DNA]</scope>
</reference>
<feature type="compositionally biased region" description="Polar residues" evidence="1">
    <location>
        <begin position="73"/>
        <end position="86"/>
    </location>
</feature>
<sequence length="86" mass="9277">MVRWPSGLDLGTGGSQVRDKTPLKIHPVWGLRHAKSYAVVKRPPVGVAWNFGERMPAQVSSSSSDRGLKLQGPSLNSPRVASNTGR</sequence>
<feature type="region of interest" description="Disordered" evidence="1">
    <location>
        <begin position="56"/>
        <end position="86"/>
    </location>
</feature>
<gene>
    <name evidence="2" type="ORF">AVEN_190857_1</name>
</gene>
<comment type="caution">
    <text evidence="2">The sequence shown here is derived from an EMBL/GenBank/DDBJ whole genome shotgun (WGS) entry which is preliminary data.</text>
</comment>
<dbReference type="EMBL" id="BGPR01000232">
    <property type="protein sequence ID" value="GBM06633.1"/>
    <property type="molecule type" value="Genomic_DNA"/>
</dbReference>
<organism evidence="2 3">
    <name type="scientific">Araneus ventricosus</name>
    <name type="common">Orbweaver spider</name>
    <name type="synonym">Epeira ventricosa</name>
    <dbReference type="NCBI Taxonomy" id="182803"/>
    <lineage>
        <taxon>Eukaryota</taxon>
        <taxon>Metazoa</taxon>
        <taxon>Ecdysozoa</taxon>
        <taxon>Arthropoda</taxon>
        <taxon>Chelicerata</taxon>
        <taxon>Arachnida</taxon>
        <taxon>Araneae</taxon>
        <taxon>Araneomorphae</taxon>
        <taxon>Entelegynae</taxon>
        <taxon>Araneoidea</taxon>
        <taxon>Araneidae</taxon>
        <taxon>Araneus</taxon>
    </lineage>
</organism>